<dbReference type="Pfam" id="PF05050">
    <property type="entry name" value="Methyltransf_21"/>
    <property type="match status" value="1"/>
</dbReference>
<evidence type="ECO:0000259" key="2">
    <source>
        <dbReference type="Pfam" id="PF05050"/>
    </source>
</evidence>
<accession>A0AAI9CM11</accession>
<dbReference type="InterPro" id="IPR006342">
    <property type="entry name" value="FkbM_mtfrase"/>
</dbReference>
<evidence type="ECO:0000256" key="1">
    <source>
        <dbReference type="SAM" id="Coils"/>
    </source>
</evidence>
<feature type="domain" description="Methyltransferase FkbM" evidence="2">
    <location>
        <begin position="31"/>
        <end position="190"/>
    </location>
</feature>
<organism evidence="3 4">
    <name type="scientific">Stenotrophomonas maltophilia</name>
    <name type="common">Pseudomonas maltophilia</name>
    <name type="synonym">Xanthomonas maltophilia</name>
    <dbReference type="NCBI Taxonomy" id="40324"/>
    <lineage>
        <taxon>Bacteria</taxon>
        <taxon>Pseudomonadati</taxon>
        <taxon>Pseudomonadota</taxon>
        <taxon>Gammaproteobacteria</taxon>
        <taxon>Lysobacterales</taxon>
        <taxon>Lysobacteraceae</taxon>
        <taxon>Stenotrophomonas</taxon>
        <taxon>Stenotrophomonas maltophilia group</taxon>
    </lineage>
</organism>
<sequence>MSEGIVSYAQNFEDVILWRVLAHVGAGNYVDVGAQSAFEDSVSRAFHEHGWKGVHVEPMPFYAEQLRNERPGDLIVQAMVGVEEGVGELFAMSGTGLSTSRGDLAEGYQRDGWAVSRQVVPVLTLDTVLDKVDGEIHWLKIDVEGAELQVLQGWHGSRRPWVLVVESTLPMSQEQNHETWDGLVVEKGYTFAYFDGLNRFYVSDAHPELAAAFGPGPNVFDRFMLSGTATSTFAAKLNQKLELAAQEKQRVVEEKQGVEAELAVSREERAHARERLAEAEKASLVQRLEAGEREIDLHMRISTTLSRVNELQDELTEERRRAMDAVAAAIADVAHERDEALARAAHLHRDLMVIHQSTSWVVTAPLRAIARGARWSLKAPVALLRWVKAKTMPKVRHVLYAVLRRAARQPLVKRLARRAFVAMPGLERRVRALHGAANGRPVPGEPQAVASGIASSDLVRLLAAPLPPDVSAQARQSLLRVRHAAMGAKS</sequence>
<dbReference type="SUPFAM" id="SSF53335">
    <property type="entry name" value="S-adenosyl-L-methionine-dependent methyltransferases"/>
    <property type="match status" value="1"/>
</dbReference>
<evidence type="ECO:0000313" key="3">
    <source>
        <dbReference type="EMBL" id="EKZ1927894.1"/>
    </source>
</evidence>
<feature type="coiled-coil region" evidence="1">
    <location>
        <begin position="234"/>
        <end position="328"/>
    </location>
</feature>
<name>A0AAI9CM11_STEMA</name>
<dbReference type="InterPro" id="IPR029063">
    <property type="entry name" value="SAM-dependent_MTases_sf"/>
</dbReference>
<evidence type="ECO:0000313" key="4">
    <source>
        <dbReference type="Proteomes" id="UP001225498"/>
    </source>
</evidence>
<comment type="caution">
    <text evidence="3">The sequence shown here is derived from an EMBL/GenBank/DDBJ whole genome shotgun (WGS) entry which is preliminary data.</text>
</comment>
<dbReference type="RefSeq" id="WP_005407970.1">
    <property type="nucleotide sequence ID" value="NZ_CP040430.1"/>
</dbReference>
<keyword evidence="3" id="KW-0808">Transferase</keyword>
<dbReference type="Gene3D" id="3.40.50.150">
    <property type="entry name" value="Vaccinia Virus protein VP39"/>
    <property type="match status" value="1"/>
</dbReference>
<dbReference type="GO" id="GO:0032259">
    <property type="term" value="P:methylation"/>
    <property type="evidence" value="ECO:0007669"/>
    <property type="project" value="UniProtKB-KW"/>
</dbReference>
<dbReference type="Proteomes" id="UP001225498">
    <property type="component" value="Unassembled WGS sequence"/>
</dbReference>
<proteinExistence type="predicted"/>
<keyword evidence="3" id="KW-0489">Methyltransferase</keyword>
<dbReference type="AlphaFoldDB" id="A0AAI9CM11"/>
<dbReference type="GO" id="GO:0008168">
    <property type="term" value="F:methyltransferase activity"/>
    <property type="evidence" value="ECO:0007669"/>
    <property type="project" value="UniProtKB-KW"/>
</dbReference>
<keyword evidence="1" id="KW-0175">Coiled coil</keyword>
<dbReference type="NCBIfam" id="TIGR01444">
    <property type="entry name" value="fkbM_fam"/>
    <property type="match status" value="1"/>
</dbReference>
<reference evidence="3" key="1">
    <citation type="submission" date="2023-08" db="EMBL/GenBank/DDBJ databases">
        <authorList>
            <consortium name="Clinical and Environmental Microbiology Branch: Whole genome sequencing antimicrobial resistance pathogens in the healthcare setting"/>
        </authorList>
    </citation>
    <scope>NUCLEOTIDE SEQUENCE</scope>
    <source>
        <strain evidence="3">2023CJ-00293</strain>
    </source>
</reference>
<dbReference type="EMBL" id="ABLTIR010000071">
    <property type="protein sequence ID" value="EKZ1927894.1"/>
    <property type="molecule type" value="Genomic_DNA"/>
</dbReference>
<gene>
    <name evidence="3" type="ORF">REH87_002919</name>
</gene>
<protein>
    <submittedName>
        <fullName evidence="3">FkbM family methyltransferase</fullName>
    </submittedName>
</protein>